<reference evidence="1" key="1">
    <citation type="journal article" date="2015" name="Nature">
        <title>Complex archaea that bridge the gap between prokaryotes and eukaryotes.</title>
        <authorList>
            <person name="Spang A."/>
            <person name="Saw J.H."/>
            <person name="Jorgensen S.L."/>
            <person name="Zaremba-Niedzwiedzka K."/>
            <person name="Martijn J."/>
            <person name="Lind A.E."/>
            <person name="van Eijk R."/>
            <person name="Schleper C."/>
            <person name="Guy L."/>
            <person name="Ettema T.J."/>
        </authorList>
    </citation>
    <scope>NUCLEOTIDE SEQUENCE</scope>
</reference>
<dbReference type="EMBL" id="LAZR01064450">
    <property type="protein sequence ID" value="KKK57496.1"/>
    <property type="molecule type" value="Genomic_DNA"/>
</dbReference>
<sequence length="74" mass="8345">TNGGEMRNHFFTLDAKEQKEIEMEEAFRITEDKQSIFPTSETFNLCGTCTKLEDCIAGQFGGTILECSDYGRPN</sequence>
<organism evidence="1">
    <name type="scientific">marine sediment metagenome</name>
    <dbReference type="NCBI Taxonomy" id="412755"/>
    <lineage>
        <taxon>unclassified sequences</taxon>
        <taxon>metagenomes</taxon>
        <taxon>ecological metagenomes</taxon>
    </lineage>
</organism>
<dbReference type="AlphaFoldDB" id="A0A0F8ZBR4"/>
<feature type="non-terminal residue" evidence="1">
    <location>
        <position position="1"/>
    </location>
</feature>
<evidence type="ECO:0000313" key="1">
    <source>
        <dbReference type="EMBL" id="KKK57496.1"/>
    </source>
</evidence>
<proteinExistence type="predicted"/>
<gene>
    <name evidence="1" type="ORF">LCGC14_3053860</name>
</gene>
<protein>
    <submittedName>
        <fullName evidence="1">Uncharacterized protein</fullName>
    </submittedName>
</protein>
<comment type="caution">
    <text evidence="1">The sequence shown here is derived from an EMBL/GenBank/DDBJ whole genome shotgun (WGS) entry which is preliminary data.</text>
</comment>
<name>A0A0F8ZBR4_9ZZZZ</name>
<accession>A0A0F8ZBR4</accession>